<reference evidence="13" key="1">
    <citation type="submission" date="2021-12" db="EMBL/GenBank/DDBJ databases">
        <authorList>
            <person name="King R."/>
        </authorList>
    </citation>
    <scope>NUCLEOTIDE SEQUENCE</scope>
</reference>
<dbReference type="InterPro" id="IPR042099">
    <property type="entry name" value="ANL_N_sf"/>
</dbReference>
<feature type="domain" description="AMP-binding enzyme C-terminal" evidence="11">
    <location>
        <begin position="516"/>
        <end position="593"/>
    </location>
</feature>
<dbReference type="GO" id="GO:0050218">
    <property type="term" value="F:propionate-CoA ligase activity"/>
    <property type="evidence" value="ECO:0007669"/>
    <property type="project" value="UniProtKB-EC"/>
</dbReference>
<comment type="similarity">
    <text evidence="2">Belongs to the ATP-dependent AMP-binding enzyme family.</text>
</comment>
<dbReference type="PANTHER" id="PTHR43347">
    <property type="entry name" value="ACYL-COA SYNTHETASE"/>
    <property type="match status" value="1"/>
</dbReference>
<comment type="catalytic activity">
    <reaction evidence="1">
        <text>acetate + ATP + CoA = acetyl-CoA + AMP + diphosphate</text>
        <dbReference type="Rhea" id="RHEA:23176"/>
        <dbReference type="ChEBI" id="CHEBI:30089"/>
        <dbReference type="ChEBI" id="CHEBI:30616"/>
        <dbReference type="ChEBI" id="CHEBI:33019"/>
        <dbReference type="ChEBI" id="CHEBI:57287"/>
        <dbReference type="ChEBI" id="CHEBI:57288"/>
        <dbReference type="ChEBI" id="CHEBI:456215"/>
        <dbReference type="EC" id="6.2.1.1"/>
    </reaction>
    <physiologicalReaction direction="left-to-right" evidence="1">
        <dbReference type="Rhea" id="RHEA:23177"/>
    </physiologicalReaction>
</comment>
<dbReference type="Pfam" id="PF00501">
    <property type="entry name" value="AMP-binding"/>
    <property type="match status" value="1"/>
</dbReference>
<evidence type="ECO:0000256" key="1">
    <source>
        <dbReference type="ARBA" id="ARBA00001884"/>
    </source>
</evidence>
<comment type="catalytic activity">
    <reaction evidence="8">
        <text>butanoate + ATP + CoA = butanoyl-CoA + AMP + diphosphate</text>
        <dbReference type="Rhea" id="RHEA:46172"/>
        <dbReference type="ChEBI" id="CHEBI:17968"/>
        <dbReference type="ChEBI" id="CHEBI:30616"/>
        <dbReference type="ChEBI" id="CHEBI:33019"/>
        <dbReference type="ChEBI" id="CHEBI:57287"/>
        <dbReference type="ChEBI" id="CHEBI:57371"/>
        <dbReference type="ChEBI" id="CHEBI:456215"/>
    </reaction>
    <physiologicalReaction direction="left-to-right" evidence="8">
        <dbReference type="Rhea" id="RHEA:46173"/>
    </physiologicalReaction>
</comment>
<dbReference type="InterPro" id="IPR032387">
    <property type="entry name" value="ACAS_N"/>
</dbReference>
<dbReference type="InterPro" id="IPR045851">
    <property type="entry name" value="AMP-bd_C_sf"/>
</dbReference>
<evidence type="ECO:0000313" key="14">
    <source>
        <dbReference type="Proteomes" id="UP001154078"/>
    </source>
</evidence>
<dbReference type="InterPro" id="IPR000873">
    <property type="entry name" value="AMP-dep_synth/lig_dom"/>
</dbReference>
<dbReference type="Gene3D" id="3.40.50.12780">
    <property type="entry name" value="N-terminal domain of ligase-like"/>
    <property type="match status" value="1"/>
</dbReference>
<dbReference type="InterPro" id="IPR020845">
    <property type="entry name" value="AMP-binding_CS"/>
</dbReference>
<protein>
    <recommendedName>
        <fullName evidence="6">Acyl-CoA synthetase short-chain family member 3, mitochondrial</fullName>
        <ecNumber evidence="4">6.2.1.1</ecNumber>
        <ecNumber evidence="3">6.2.1.17</ecNumber>
    </recommendedName>
    <alternativeName>
        <fullName evidence="7">Acetate--CoA ligase 3</fullName>
    </alternativeName>
    <alternativeName>
        <fullName evidence="5">Propionate--CoA ligase</fullName>
    </alternativeName>
</protein>
<organism evidence="13 14">
    <name type="scientific">Brassicogethes aeneus</name>
    <name type="common">Rape pollen beetle</name>
    <name type="synonym">Meligethes aeneus</name>
    <dbReference type="NCBI Taxonomy" id="1431903"/>
    <lineage>
        <taxon>Eukaryota</taxon>
        <taxon>Metazoa</taxon>
        <taxon>Ecdysozoa</taxon>
        <taxon>Arthropoda</taxon>
        <taxon>Hexapoda</taxon>
        <taxon>Insecta</taxon>
        <taxon>Pterygota</taxon>
        <taxon>Neoptera</taxon>
        <taxon>Endopterygota</taxon>
        <taxon>Coleoptera</taxon>
        <taxon>Polyphaga</taxon>
        <taxon>Cucujiformia</taxon>
        <taxon>Nitidulidae</taxon>
        <taxon>Meligethinae</taxon>
        <taxon>Brassicogethes</taxon>
    </lineage>
</organism>
<dbReference type="OrthoDB" id="1706066at2759"/>
<keyword evidence="14" id="KW-1185">Reference proteome</keyword>
<dbReference type="FunFam" id="3.40.50.12780:FF:000011">
    <property type="entry name" value="Acetyl-coenzyme A synthetase 2-like, mitochondrial"/>
    <property type="match status" value="1"/>
</dbReference>
<dbReference type="InterPro" id="IPR025110">
    <property type="entry name" value="AMP-bd_C"/>
</dbReference>
<dbReference type="Gene3D" id="3.30.300.30">
    <property type="match status" value="1"/>
</dbReference>
<evidence type="ECO:0000259" key="11">
    <source>
        <dbReference type="Pfam" id="PF13193"/>
    </source>
</evidence>
<dbReference type="EMBL" id="OV121135">
    <property type="protein sequence ID" value="CAH0554807.1"/>
    <property type="molecule type" value="Genomic_DNA"/>
</dbReference>
<dbReference type="EC" id="6.2.1.1" evidence="4"/>
<dbReference type="PANTHER" id="PTHR43347:SF3">
    <property type="entry name" value="ACYL-COA SYNTHETASE SHORT-CHAIN FAMILY MEMBER 3, MITOCHONDRIAL"/>
    <property type="match status" value="1"/>
</dbReference>
<dbReference type="AlphaFoldDB" id="A0A9P0FHS2"/>
<evidence type="ECO:0000256" key="8">
    <source>
        <dbReference type="ARBA" id="ARBA00047935"/>
    </source>
</evidence>
<evidence type="ECO:0000256" key="5">
    <source>
        <dbReference type="ARBA" id="ARBA00029726"/>
    </source>
</evidence>
<comment type="catalytic activity">
    <reaction evidence="9">
        <text>propanoate + ATP + CoA = propanoyl-CoA + AMP + diphosphate</text>
        <dbReference type="Rhea" id="RHEA:20373"/>
        <dbReference type="ChEBI" id="CHEBI:17272"/>
        <dbReference type="ChEBI" id="CHEBI:30616"/>
        <dbReference type="ChEBI" id="CHEBI:33019"/>
        <dbReference type="ChEBI" id="CHEBI:57287"/>
        <dbReference type="ChEBI" id="CHEBI:57392"/>
        <dbReference type="ChEBI" id="CHEBI:456215"/>
        <dbReference type="EC" id="6.2.1.17"/>
    </reaction>
    <physiologicalReaction direction="left-to-right" evidence="9">
        <dbReference type="Rhea" id="RHEA:20374"/>
    </physiologicalReaction>
</comment>
<dbReference type="Pfam" id="PF16177">
    <property type="entry name" value="ACAS_N"/>
    <property type="match status" value="1"/>
</dbReference>
<name>A0A9P0FHS2_BRAAE</name>
<evidence type="ECO:0000256" key="2">
    <source>
        <dbReference type="ARBA" id="ARBA00006432"/>
    </source>
</evidence>
<evidence type="ECO:0000256" key="7">
    <source>
        <dbReference type="ARBA" id="ARBA00042755"/>
    </source>
</evidence>
<gene>
    <name evidence="13" type="ORF">MELIAE_LOCUS6315</name>
</gene>
<evidence type="ECO:0000256" key="4">
    <source>
        <dbReference type="ARBA" id="ARBA00013275"/>
    </source>
</evidence>
<evidence type="ECO:0000259" key="10">
    <source>
        <dbReference type="Pfam" id="PF00501"/>
    </source>
</evidence>
<sequence>MIKLEKYNDVYNESVQNPENFWAQKAKLLTWFKPWQKVLDNNDEPFTKWFVGGKLNACYNAVDRHVENGKGSNVALIHDNPIIGLSRKVTYLEIQKTVAKLAGVLSQYGVEKGDRVLIYMPLIPETVMAMLATVRLGAIHSVVFGGFAAGELCLRLQHAKPKIILTANCGIEPNKIVDYLEILDRALAVSDHKPSKCIVFQREEIQEAFLDPERDVDWNEALINAEPHPCVPVDANDPLYILYTSGTTGDPKGIERSTGGHLVALAWSMDAVYAMKENDVWWATSDFGWVVGHSYMCYAPLICGVTSIIYEGKPTTTPDPGQYFRVINEYKVNSLFTIPTAMRVLKQADPKGEYGSKYDISSLRQIWFGGEHCDLSTKMWTENIFDVSVLNHWWQTETGSPVAAMCLGLKNPCSPTKFCIGLPVPGHRVDILRKDGTLADRNELGRITVKLPLAPGPMSTLYNAPKRFVESYFKQFPGYYDTMDIGYIDDEGLIYITARSDDVINVAGHRLSTLALENVVLSHPNVANACVIGVPDPIKTEVPLCLYVRNELKRDEYQITQELIAKVRNVIGPVACFKLCASVRALPMTRSGKICRKSIADLSRNKLKKISATVVDSTVYDDIEVILRKMGFC</sequence>
<evidence type="ECO:0000256" key="6">
    <source>
        <dbReference type="ARBA" id="ARBA00040004"/>
    </source>
</evidence>
<evidence type="ECO:0000256" key="3">
    <source>
        <dbReference type="ARBA" id="ARBA00012985"/>
    </source>
</evidence>
<dbReference type="EC" id="6.2.1.17" evidence="3"/>
<evidence type="ECO:0000313" key="13">
    <source>
        <dbReference type="EMBL" id="CAH0554807.1"/>
    </source>
</evidence>
<dbReference type="GO" id="GO:0003987">
    <property type="term" value="F:acetate-CoA ligase activity"/>
    <property type="evidence" value="ECO:0007669"/>
    <property type="project" value="UniProtKB-EC"/>
</dbReference>
<feature type="domain" description="Acetyl-coenzyme A synthetase N-terminal" evidence="12">
    <location>
        <begin position="7"/>
        <end position="61"/>
    </location>
</feature>
<feature type="domain" description="AMP-dependent synthetase/ligase" evidence="10">
    <location>
        <begin position="72"/>
        <end position="452"/>
    </location>
</feature>
<accession>A0A9P0FHS2</accession>
<dbReference type="GO" id="GO:0005759">
    <property type="term" value="C:mitochondrial matrix"/>
    <property type="evidence" value="ECO:0007669"/>
    <property type="project" value="TreeGrafter"/>
</dbReference>
<proteinExistence type="inferred from homology"/>
<dbReference type="SUPFAM" id="SSF56801">
    <property type="entry name" value="Acetyl-CoA synthetase-like"/>
    <property type="match status" value="1"/>
</dbReference>
<dbReference type="PROSITE" id="PS00455">
    <property type="entry name" value="AMP_BINDING"/>
    <property type="match status" value="1"/>
</dbReference>
<dbReference type="Pfam" id="PF13193">
    <property type="entry name" value="AMP-binding_C"/>
    <property type="match status" value="1"/>
</dbReference>
<dbReference type="Proteomes" id="UP001154078">
    <property type="component" value="Chromosome 4"/>
</dbReference>
<evidence type="ECO:0000259" key="12">
    <source>
        <dbReference type="Pfam" id="PF16177"/>
    </source>
</evidence>
<evidence type="ECO:0000256" key="9">
    <source>
        <dbReference type="ARBA" id="ARBA00049004"/>
    </source>
</evidence>